<dbReference type="PANTHER" id="PTHR46114">
    <property type="entry name" value="APPLE DOMAIN-CONTAINING PROTEIN"/>
    <property type="match status" value="1"/>
</dbReference>
<comment type="caution">
    <text evidence="1">The sequence shown here is derived from an EMBL/GenBank/DDBJ whole genome shotgun (WGS) entry which is preliminary data.</text>
</comment>
<gene>
    <name evidence="1" type="ORF">PR048_010829</name>
</gene>
<name>A0ABQ9I3T2_9NEOP</name>
<keyword evidence="2" id="KW-1185">Reference proteome</keyword>
<sequence>MCLTGRKATWMCFTNVTKNFLGKQRAANYRELVNEMIVAYMNLGCNMSLKVHLDSFPGNYSDVSDEHGERSGMKENGCLICSLITAGILFETAKKLNTKEANKIDIFTS</sequence>
<accession>A0ABQ9I3T2</accession>
<dbReference type="PANTHER" id="PTHR46114:SF2">
    <property type="entry name" value="CULLIN N-TERMINAL DOMAIN-CONTAINING PROTEIN"/>
    <property type="match status" value="1"/>
</dbReference>
<evidence type="ECO:0000313" key="2">
    <source>
        <dbReference type="Proteomes" id="UP001159363"/>
    </source>
</evidence>
<reference evidence="1 2" key="1">
    <citation type="submission" date="2023-02" db="EMBL/GenBank/DDBJ databases">
        <title>LHISI_Scaffold_Assembly.</title>
        <authorList>
            <person name="Stuart O.P."/>
            <person name="Cleave R."/>
            <person name="Magrath M.J.L."/>
            <person name="Mikheyev A.S."/>
        </authorList>
    </citation>
    <scope>NUCLEOTIDE SEQUENCE [LARGE SCALE GENOMIC DNA]</scope>
    <source>
        <strain evidence="1">Daus_M_001</strain>
        <tissue evidence="1">Leg muscle</tissue>
    </source>
</reference>
<protein>
    <submittedName>
        <fullName evidence="1">Uncharacterized protein</fullName>
    </submittedName>
</protein>
<dbReference type="EMBL" id="JARBHB010000003">
    <property type="protein sequence ID" value="KAJ8891313.1"/>
    <property type="molecule type" value="Genomic_DNA"/>
</dbReference>
<evidence type="ECO:0000313" key="1">
    <source>
        <dbReference type="EMBL" id="KAJ8891313.1"/>
    </source>
</evidence>
<organism evidence="1 2">
    <name type="scientific">Dryococelus australis</name>
    <dbReference type="NCBI Taxonomy" id="614101"/>
    <lineage>
        <taxon>Eukaryota</taxon>
        <taxon>Metazoa</taxon>
        <taxon>Ecdysozoa</taxon>
        <taxon>Arthropoda</taxon>
        <taxon>Hexapoda</taxon>
        <taxon>Insecta</taxon>
        <taxon>Pterygota</taxon>
        <taxon>Neoptera</taxon>
        <taxon>Polyneoptera</taxon>
        <taxon>Phasmatodea</taxon>
        <taxon>Verophasmatodea</taxon>
        <taxon>Anareolatae</taxon>
        <taxon>Phasmatidae</taxon>
        <taxon>Eurycanthinae</taxon>
        <taxon>Dryococelus</taxon>
    </lineage>
</organism>
<proteinExistence type="predicted"/>
<dbReference type="Proteomes" id="UP001159363">
    <property type="component" value="Chromosome 3"/>
</dbReference>